<proteinExistence type="predicted"/>
<protein>
    <recommendedName>
        <fullName evidence="2">Peptidase S53 domain-containing protein</fullName>
    </recommendedName>
</protein>
<organism evidence="3 4">
    <name type="scientific">Thermogemmatispora tikiterensis</name>
    <dbReference type="NCBI Taxonomy" id="1825093"/>
    <lineage>
        <taxon>Bacteria</taxon>
        <taxon>Bacillati</taxon>
        <taxon>Chloroflexota</taxon>
        <taxon>Ktedonobacteria</taxon>
        <taxon>Thermogemmatisporales</taxon>
        <taxon>Thermogemmatisporaceae</taxon>
        <taxon>Thermogemmatispora</taxon>
    </lineage>
</organism>
<keyword evidence="1" id="KW-0732">Signal</keyword>
<dbReference type="InterPro" id="IPR000209">
    <property type="entry name" value="Peptidase_S8/S53_dom"/>
</dbReference>
<evidence type="ECO:0000313" key="3">
    <source>
        <dbReference type="EMBL" id="RAQ96810.1"/>
    </source>
</evidence>
<dbReference type="RefSeq" id="WP_189361843.1">
    <property type="nucleotide sequence ID" value="NZ_MCIF01000002.1"/>
</dbReference>
<dbReference type="GO" id="GO:0008240">
    <property type="term" value="F:tripeptidyl-peptidase activity"/>
    <property type="evidence" value="ECO:0007669"/>
    <property type="project" value="TreeGrafter"/>
</dbReference>
<keyword evidence="4" id="KW-1185">Reference proteome</keyword>
<dbReference type="PROSITE" id="PS51695">
    <property type="entry name" value="SEDOLISIN"/>
    <property type="match status" value="1"/>
</dbReference>
<dbReference type="GO" id="GO:0006508">
    <property type="term" value="P:proteolysis"/>
    <property type="evidence" value="ECO:0007669"/>
    <property type="project" value="InterPro"/>
</dbReference>
<evidence type="ECO:0000256" key="1">
    <source>
        <dbReference type="SAM" id="SignalP"/>
    </source>
</evidence>
<dbReference type="PANTHER" id="PTHR14218">
    <property type="entry name" value="PROTEASE S8 TRIPEPTIDYL PEPTIDASE I CLN2"/>
    <property type="match status" value="1"/>
</dbReference>
<name>A0A328VLX9_9CHLR</name>
<dbReference type="InterPro" id="IPR030400">
    <property type="entry name" value="Sedolisin_dom"/>
</dbReference>
<dbReference type="AlphaFoldDB" id="A0A328VLX9"/>
<dbReference type="SUPFAM" id="SSF52743">
    <property type="entry name" value="Subtilisin-like"/>
    <property type="match status" value="1"/>
</dbReference>
<dbReference type="InterPro" id="IPR036852">
    <property type="entry name" value="Peptidase_S8/S53_dom_sf"/>
</dbReference>
<gene>
    <name evidence="3" type="ORF">A4R35_14810</name>
</gene>
<dbReference type="InterPro" id="IPR050819">
    <property type="entry name" value="Tripeptidyl-peptidase_I"/>
</dbReference>
<accession>A0A328VLX9</accession>
<dbReference type="Gene3D" id="3.40.50.200">
    <property type="entry name" value="Peptidase S8/S53 domain"/>
    <property type="match status" value="1"/>
</dbReference>
<dbReference type="Proteomes" id="UP000248706">
    <property type="component" value="Unassembled WGS sequence"/>
</dbReference>
<feature type="signal peptide" evidence="1">
    <location>
        <begin position="1"/>
        <end position="36"/>
    </location>
</feature>
<reference evidence="3 4" key="1">
    <citation type="submission" date="2016-08" db="EMBL/GenBank/DDBJ databases">
        <title>Analysis of Carbohydrate Active Enzymes in Thermogemmatispora T81 Reveals Carbohydrate Degradation Ability.</title>
        <authorList>
            <person name="Tomazini A."/>
            <person name="Lal S."/>
            <person name="Stott M."/>
            <person name="Henrissat B."/>
            <person name="Polikarpov I."/>
            <person name="Sparling R."/>
            <person name="Levin D.B."/>
        </authorList>
    </citation>
    <scope>NUCLEOTIDE SEQUENCE [LARGE SCALE GENOMIC DNA]</scope>
    <source>
        <strain evidence="3 4">T81</strain>
    </source>
</reference>
<feature type="chain" id="PRO_5016337555" description="Peptidase S53 domain-containing protein" evidence="1">
    <location>
        <begin position="37"/>
        <end position="467"/>
    </location>
</feature>
<dbReference type="CDD" id="cd04056">
    <property type="entry name" value="Peptidases_S53"/>
    <property type="match status" value="1"/>
</dbReference>
<dbReference type="EMBL" id="MCIF01000002">
    <property type="protein sequence ID" value="RAQ96810.1"/>
    <property type="molecule type" value="Genomic_DNA"/>
</dbReference>
<dbReference type="Pfam" id="PF00082">
    <property type="entry name" value="Peptidase_S8"/>
    <property type="match status" value="1"/>
</dbReference>
<evidence type="ECO:0000259" key="2">
    <source>
        <dbReference type="PROSITE" id="PS51695"/>
    </source>
</evidence>
<comment type="caution">
    <text evidence="3">The sequence shown here is derived from an EMBL/GenBank/DDBJ whole genome shotgun (WGS) entry which is preliminary data.</text>
</comment>
<dbReference type="GO" id="GO:0004252">
    <property type="term" value="F:serine-type endopeptidase activity"/>
    <property type="evidence" value="ECO:0007669"/>
    <property type="project" value="InterPro"/>
</dbReference>
<evidence type="ECO:0000313" key="4">
    <source>
        <dbReference type="Proteomes" id="UP000248706"/>
    </source>
</evidence>
<sequence length="467" mass="49369">MNDLALVRRLSRLLITAVAVCAMLVLSLGLSGGASAAALTTRGVHGFAVVRPQYEYVGVARSDTTFRCQTTTPPNCYGPKQIREAYEITPILNKGITGKGRSIVIIDAYQSPTITHDLQTFDSIFGLPDPPFTIVAPDGLTPFDPNDANQVGWAGEITLDVEWAHAIAPDAHIVLVLAKSNQDTDILSATRYAIRHNLGDVISQSFGEGESCVDPKLLRQEHELFLEATLKGITLFASSGDQGAAQYTCDGNSYFLSVSSPASDPLVTGVGGTKLIADGQTGAYQSETAWNEPQYEAASGGGFSTIYPKPFYQFGTAGIGRYRGVPDVAYNAAVDGGVLAVWSSSGLGQDLVFRFGGTSAGSPQWAGITALADQLGHHRVGFLNPAFYLIGHSPLYAQAFHDITTGNNTFTGTDANGNSVTINGYSASKGWDPVTGWGTPRVAHLLPLLVAFGCGTSGRDLARARSL</sequence>
<dbReference type="PANTHER" id="PTHR14218:SF15">
    <property type="entry name" value="TRIPEPTIDYL-PEPTIDASE 1"/>
    <property type="match status" value="1"/>
</dbReference>
<feature type="domain" description="Peptidase S53" evidence="2">
    <location>
        <begin position="76"/>
        <end position="452"/>
    </location>
</feature>